<dbReference type="InterPro" id="IPR048764">
    <property type="entry name" value="PylC_N"/>
</dbReference>
<proteinExistence type="predicted"/>
<dbReference type="SUPFAM" id="SSF56059">
    <property type="entry name" value="Glutathione synthetase ATP-binding domain-like"/>
    <property type="match status" value="1"/>
</dbReference>
<dbReference type="EC" id="6.3.5.5" evidence="3"/>
<protein>
    <submittedName>
        <fullName evidence="3">Carbamoyl-phosphate synthase large subunit</fullName>
        <ecNumber evidence="3">6.3.5.5</ecNumber>
    </submittedName>
</protein>
<dbReference type="PROSITE" id="PS50975">
    <property type="entry name" value="ATP_GRASP"/>
    <property type="match status" value="1"/>
</dbReference>
<sequence>MKTINVLVTGIGGPTAQGLLRGFQGKDDVHTIGADRRTLTSGNQFCDKTYQIPRYTDEKLYKQAILKIVEEEKIDVIFPSLHEEIALYHEFRSELDVLVALPESRNFEVLNDKEKTYEFLLEHGLSQYIPKYVGFTGTQHIHRILKESFPGEPYVVVKEVTGYGSMGFSIVTNRENYLSALRAGKNKFVNADDYCDLDPSNRRIAMEYLSGKEYSVDVLIHDGKVVTAVPRERTGVSSGIVLDGKVVYNEALIRAATLITEELADKGFLNLQFFKTDDGYKLTDVNARFCGSQVMSLGADVNFPYLYLQYNLLNERAEVQPRWNTRMIRFRDHFFIHED</sequence>
<name>A0ABU0GPQ3_9BACL</name>
<keyword evidence="4" id="KW-1185">Reference proteome</keyword>
<dbReference type="EMBL" id="JAUSWB010000001">
    <property type="protein sequence ID" value="MDQ0427331.1"/>
    <property type="molecule type" value="Genomic_DNA"/>
</dbReference>
<dbReference type="InterPro" id="IPR011761">
    <property type="entry name" value="ATP-grasp"/>
</dbReference>
<dbReference type="Gene3D" id="3.40.50.20">
    <property type="match status" value="1"/>
</dbReference>
<keyword evidence="1" id="KW-0067">ATP-binding</keyword>
<feature type="domain" description="ATP-grasp" evidence="2">
    <location>
        <begin position="119"/>
        <end position="314"/>
    </location>
</feature>
<keyword evidence="3" id="KW-0436">Ligase</keyword>
<evidence type="ECO:0000313" key="4">
    <source>
        <dbReference type="Proteomes" id="UP001241988"/>
    </source>
</evidence>
<accession>A0ABU0GPQ3</accession>
<comment type="caution">
    <text evidence="3">The sequence shown here is derived from an EMBL/GenBank/DDBJ whole genome shotgun (WGS) entry which is preliminary data.</text>
</comment>
<evidence type="ECO:0000259" key="2">
    <source>
        <dbReference type="PROSITE" id="PS50975"/>
    </source>
</evidence>
<dbReference type="Pfam" id="PF21360">
    <property type="entry name" value="PylC-like_N"/>
    <property type="match status" value="1"/>
</dbReference>
<gene>
    <name evidence="3" type="ORF">QOZ98_000156</name>
</gene>
<keyword evidence="1" id="KW-0547">Nucleotide-binding</keyword>
<evidence type="ECO:0000256" key="1">
    <source>
        <dbReference type="PROSITE-ProRule" id="PRU00409"/>
    </source>
</evidence>
<dbReference type="RefSeq" id="WP_308785649.1">
    <property type="nucleotide sequence ID" value="NZ_JAUSWB010000001.1"/>
</dbReference>
<organism evidence="3 4">
    <name type="scientific">Planomicrobium stackebrandtii</name>
    <dbReference type="NCBI Taxonomy" id="253160"/>
    <lineage>
        <taxon>Bacteria</taxon>
        <taxon>Bacillati</taxon>
        <taxon>Bacillota</taxon>
        <taxon>Bacilli</taxon>
        <taxon>Bacillales</taxon>
        <taxon>Caryophanaceae</taxon>
        <taxon>Planomicrobium</taxon>
    </lineage>
</organism>
<reference evidence="3 4" key="1">
    <citation type="submission" date="2023-07" db="EMBL/GenBank/DDBJ databases">
        <title>Genomic Encyclopedia of Type Strains, Phase IV (KMG-IV): sequencing the most valuable type-strain genomes for metagenomic binning, comparative biology and taxonomic classification.</title>
        <authorList>
            <person name="Goeker M."/>
        </authorList>
    </citation>
    <scope>NUCLEOTIDE SEQUENCE [LARGE SCALE GENOMIC DNA]</scope>
    <source>
        <strain evidence="3 4">DSM 16419</strain>
    </source>
</reference>
<dbReference type="GO" id="GO:0004088">
    <property type="term" value="F:carbamoyl-phosphate synthase (glutamine-hydrolyzing) activity"/>
    <property type="evidence" value="ECO:0007669"/>
    <property type="project" value="UniProtKB-EC"/>
</dbReference>
<dbReference type="Proteomes" id="UP001241988">
    <property type="component" value="Unassembled WGS sequence"/>
</dbReference>
<evidence type="ECO:0000313" key="3">
    <source>
        <dbReference type="EMBL" id="MDQ0427331.1"/>
    </source>
</evidence>
<dbReference type="Pfam" id="PF15632">
    <property type="entry name" value="ATPgrasp_Ter"/>
    <property type="match status" value="1"/>
</dbReference>
<dbReference type="Gene3D" id="3.30.470.20">
    <property type="entry name" value="ATP-grasp fold, B domain"/>
    <property type="match status" value="1"/>
</dbReference>